<name>R0KQD5_NOSB1</name>
<accession>R0KQD5</accession>
<evidence type="ECO:0000313" key="1">
    <source>
        <dbReference type="EMBL" id="EOB12407.1"/>
    </source>
</evidence>
<organism evidence="1 2">
    <name type="scientific">Nosema bombycis (strain CQ1 / CVCC 102059)</name>
    <name type="common">Microsporidian parasite</name>
    <name type="synonym">Pebrine of silkworm</name>
    <dbReference type="NCBI Taxonomy" id="578461"/>
    <lineage>
        <taxon>Eukaryota</taxon>
        <taxon>Fungi</taxon>
        <taxon>Fungi incertae sedis</taxon>
        <taxon>Microsporidia</taxon>
        <taxon>Nosematidae</taxon>
        <taxon>Nosema</taxon>
    </lineage>
</organism>
<dbReference type="Proteomes" id="UP000016927">
    <property type="component" value="Unassembled WGS sequence"/>
</dbReference>
<reference evidence="1 2" key="1">
    <citation type="journal article" date="2013" name="BMC Genomics">
        <title>Comparative genomics of parasitic silkworm microsporidia reveal an association between genome expansion and host adaptation.</title>
        <authorList>
            <person name="Pan G."/>
            <person name="Xu J."/>
            <person name="Li T."/>
            <person name="Xia Q."/>
            <person name="Liu S.L."/>
            <person name="Zhang G."/>
            <person name="Li S."/>
            <person name="Li C."/>
            <person name="Liu H."/>
            <person name="Yang L."/>
            <person name="Liu T."/>
            <person name="Zhang X."/>
            <person name="Wu Z."/>
            <person name="Fan W."/>
            <person name="Dang X."/>
            <person name="Xiang H."/>
            <person name="Tao M."/>
            <person name="Li Y."/>
            <person name="Hu J."/>
            <person name="Li Z."/>
            <person name="Lin L."/>
            <person name="Luo J."/>
            <person name="Geng L."/>
            <person name="Wang L."/>
            <person name="Long M."/>
            <person name="Wan Y."/>
            <person name="He N."/>
            <person name="Zhang Z."/>
            <person name="Lu C."/>
            <person name="Keeling P.J."/>
            <person name="Wang J."/>
            <person name="Xiang Z."/>
            <person name="Zhou Z."/>
        </authorList>
    </citation>
    <scope>NUCLEOTIDE SEQUENCE [LARGE SCALE GENOMIC DNA]</scope>
    <source>
        <strain evidence="2">CQ1 / CVCC 102059</strain>
    </source>
</reference>
<protein>
    <submittedName>
        <fullName evidence="1">Uncharacterized protein</fullName>
    </submittedName>
</protein>
<proteinExistence type="predicted"/>
<dbReference type="AlphaFoldDB" id="R0KQD5"/>
<gene>
    <name evidence="1" type="ORF">NBO_448g0004</name>
</gene>
<sequence length="145" mass="16758">MSSTNILLKYELGHHNLVLLNQAIEVCKEILKSSFGNLPSERSMLFTKLDKINLCRIYLKDLGIEEKELIVLKINEAVRVNKIFDKISVKIRGRYSGYYEESLKGVSPETTYIQFKGANLKYYLPDIFKVLINLRKSINLEIKGE</sequence>
<keyword evidence="2" id="KW-1185">Reference proteome</keyword>
<dbReference type="EMBL" id="KB909356">
    <property type="protein sequence ID" value="EOB12407.1"/>
    <property type="molecule type" value="Genomic_DNA"/>
</dbReference>
<dbReference type="HOGENOM" id="CLU_1787351_0_0_1"/>
<evidence type="ECO:0000313" key="2">
    <source>
        <dbReference type="Proteomes" id="UP000016927"/>
    </source>
</evidence>
<dbReference type="VEuPathDB" id="MicrosporidiaDB:NBO_448g0004"/>